<reference evidence="2 3" key="1">
    <citation type="submission" date="2019-09" db="EMBL/GenBank/DDBJ databases">
        <title>The hologenome of the rock-dwelling lichen Lasallia pustulata.</title>
        <authorList>
            <person name="Greshake Tzovaras B."/>
            <person name="Segers F."/>
            <person name="Bicker A."/>
            <person name="Dal Grande F."/>
            <person name="Otte J."/>
            <person name="Hankeln T."/>
            <person name="Schmitt I."/>
            <person name="Ebersberger I."/>
        </authorList>
    </citation>
    <scope>NUCLEOTIDE SEQUENCE [LARGE SCALE GENOMIC DNA]</scope>
    <source>
        <strain evidence="2">A1-1</strain>
    </source>
</reference>
<comment type="caution">
    <text evidence="2">The sequence shown here is derived from an EMBL/GenBank/DDBJ whole genome shotgun (WGS) entry which is preliminary data.</text>
</comment>
<feature type="region of interest" description="Disordered" evidence="1">
    <location>
        <begin position="113"/>
        <end position="142"/>
    </location>
</feature>
<feature type="compositionally biased region" description="Polar residues" evidence="1">
    <location>
        <begin position="597"/>
        <end position="608"/>
    </location>
</feature>
<dbReference type="OrthoDB" id="5396477at2759"/>
<feature type="compositionally biased region" description="Basic and acidic residues" evidence="1">
    <location>
        <begin position="551"/>
        <end position="562"/>
    </location>
</feature>
<feature type="compositionally biased region" description="Polar residues" evidence="1">
    <location>
        <begin position="497"/>
        <end position="506"/>
    </location>
</feature>
<feature type="compositionally biased region" description="Basic and acidic residues" evidence="1">
    <location>
        <begin position="478"/>
        <end position="496"/>
    </location>
</feature>
<feature type="region of interest" description="Disordered" evidence="1">
    <location>
        <begin position="438"/>
        <end position="629"/>
    </location>
</feature>
<gene>
    <name evidence="2" type="ORF">FRX48_04818</name>
</gene>
<name>A0A5M8PPS8_9LECA</name>
<protein>
    <submittedName>
        <fullName evidence="2">Uncharacterized protein</fullName>
    </submittedName>
</protein>
<sequence>MTAYIHDGETAITSSSYRPAGELPVQRQDLATCTAESFSAARHEEEADNEETTSETKRAIFMRVFAAHLEARDLRSPQYYQDKSQCLSLHENCPPHEMAYEKALSLQRGYIEPEELIDRPRKPKPSDNPTLRKPRHPPWPWDKSPIRGTPYLELPPSSEWFILQATDIRRMHSQIGEQASRLYRQEAQDHWDKVRNIERTPFPDLHLLKDMGRSPSGTLFPRYLVKGLRKLRRTADHRGVQYYNEEYRKVKVKRAELIHQWKDEHPDSILADDPISIYRTWPTDLMDQLDAADQEGIQRSWALYMADLSEAEKRMQLLLTFWRDCGLITGQRTPPSPQWPDPMSKLRGLERPQYVADRLLALRDEYNQHKNWPKFNTDHYIEISRWKEAVLNASSEPSASDTPFPQSLMDELAVVWQEDRDFLREEIEDDMITKIAQWRESKRSKSGPEPLQGPSLNGSPERMTEKTQGPNSTRASFRSKDTPSKRPRLPCRDLKKNTQPTAQRSIWTGRLRPRQEAPKPTRIPMHMPQGIVKRGAKGLTRGTQPLATKSFIDRPRGLDRVSKAAGPQKVPDSNSTNMVPVDSQPRRRSQRLKHQADLSSTSQPQGVQKSRRSRRTIHKTEWQGDARQSRKLLHLLTPLEFK</sequence>
<organism evidence="2 3">
    <name type="scientific">Lasallia pustulata</name>
    <dbReference type="NCBI Taxonomy" id="136370"/>
    <lineage>
        <taxon>Eukaryota</taxon>
        <taxon>Fungi</taxon>
        <taxon>Dikarya</taxon>
        <taxon>Ascomycota</taxon>
        <taxon>Pezizomycotina</taxon>
        <taxon>Lecanoromycetes</taxon>
        <taxon>OSLEUM clade</taxon>
        <taxon>Umbilicariomycetidae</taxon>
        <taxon>Umbilicariales</taxon>
        <taxon>Umbilicariaceae</taxon>
        <taxon>Lasallia</taxon>
    </lineage>
</organism>
<evidence type="ECO:0000256" key="1">
    <source>
        <dbReference type="SAM" id="MobiDB-lite"/>
    </source>
</evidence>
<feature type="compositionally biased region" description="Basic and acidic residues" evidence="1">
    <location>
        <begin position="618"/>
        <end position="628"/>
    </location>
</feature>
<accession>A0A5M8PPS8</accession>
<evidence type="ECO:0000313" key="2">
    <source>
        <dbReference type="EMBL" id="KAA6411538.1"/>
    </source>
</evidence>
<feature type="compositionally biased region" description="Polar residues" evidence="1">
    <location>
        <begin position="466"/>
        <end position="476"/>
    </location>
</feature>
<evidence type="ECO:0000313" key="3">
    <source>
        <dbReference type="Proteomes" id="UP000324767"/>
    </source>
</evidence>
<dbReference type="AlphaFoldDB" id="A0A5M8PPS8"/>
<dbReference type="EMBL" id="VXIT01000007">
    <property type="protein sequence ID" value="KAA6411538.1"/>
    <property type="molecule type" value="Genomic_DNA"/>
</dbReference>
<proteinExistence type="predicted"/>
<dbReference type="Proteomes" id="UP000324767">
    <property type="component" value="Unassembled WGS sequence"/>
</dbReference>